<organism evidence="8 9">
    <name type="scientific">Geodermatophilus maliterrae</name>
    <dbReference type="NCBI Taxonomy" id="3162531"/>
    <lineage>
        <taxon>Bacteria</taxon>
        <taxon>Bacillati</taxon>
        <taxon>Actinomycetota</taxon>
        <taxon>Actinomycetes</taxon>
        <taxon>Geodermatophilales</taxon>
        <taxon>Geodermatophilaceae</taxon>
        <taxon>Geodermatophilus</taxon>
    </lineage>
</organism>
<dbReference type="RefSeq" id="WP_369205582.1">
    <property type="nucleotide sequence ID" value="NZ_JBFNXQ010000023.1"/>
</dbReference>
<dbReference type="Gene3D" id="3.40.960.10">
    <property type="entry name" value="VSR Endonuclease"/>
    <property type="match status" value="1"/>
</dbReference>
<dbReference type="Pfam" id="PF03852">
    <property type="entry name" value="Vsr"/>
    <property type="match status" value="1"/>
</dbReference>
<comment type="similarity">
    <text evidence="6">Belongs to the Vsr family.</text>
</comment>
<evidence type="ECO:0000256" key="3">
    <source>
        <dbReference type="ARBA" id="ARBA00022763"/>
    </source>
</evidence>
<dbReference type="SUPFAM" id="SSF52980">
    <property type="entry name" value="Restriction endonuclease-like"/>
    <property type="match status" value="1"/>
</dbReference>
<accession>A0ABV3XDD8</accession>
<name>A0ABV3XDD8_9ACTN</name>
<reference evidence="8 9" key="1">
    <citation type="submission" date="2024-06" db="EMBL/GenBank/DDBJ databases">
        <title>Draft genome sequence of Geodermatophilus badlandi, a novel member of the Geodermatophilaceae isolated from badland sedimentary rocks in the Red desert, Wyoming, USA.</title>
        <authorList>
            <person name="Ben Tekaya S."/>
            <person name="Nouioui I."/>
            <person name="Flores G.M."/>
            <person name="Shaal M.N."/>
            <person name="Bredoire F."/>
            <person name="Basile F."/>
            <person name="Van Diepen L."/>
            <person name="Ward N.L."/>
        </authorList>
    </citation>
    <scope>NUCLEOTIDE SEQUENCE [LARGE SCALE GENOMIC DNA]</scope>
    <source>
        <strain evidence="8 9">WL48A</strain>
    </source>
</reference>
<evidence type="ECO:0000256" key="4">
    <source>
        <dbReference type="ARBA" id="ARBA00022801"/>
    </source>
</evidence>
<keyword evidence="4" id="KW-0378">Hydrolase</keyword>
<protein>
    <submittedName>
        <fullName evidence="8">Very short patch repair endonuclease</fullName>
    </submittedName>
</protein>
<keyword evidence="2 8" id="KW-0255">Endonuclease</keyword>
<dbReference type="Proteomes" id="UP001560045">
    <property type="component" value="Unassembled WGS sequence"/>
</dbReference>
<evidence type="ECO:0000256" key="1">
    <source>
        <dbReference type="ARBA" id="ARBA00022722"/>
    </source>
</evidence>
<sequence length="143" mass="16699">MRRVRKRDNGPEMAVRRLLHAAGYRYRVAYRIPGQRRRTIDIAFPRNRIAVYIDGCFWHGCPEHLHLPHANTEWWERKLAGNRARDASATEQLIGLGWTVLRFWEHEAPEDVVARIADAVDERVVHTRRRDEHDAARSVGDAS</sequence>
<evidence type="ECO:0000256" key="6">
    <source>
        <dbReference type="ARBA" id="ARBA00029466"/>
    </source>
</evidence>
<proteinExistence type="inferred from homology"/>
<dbReference type="NCBIfam" id="TIGR00632">
    <property type="entry name" value="vsr"/>
    <property type="match status" value="1"/>
</dbReference>
<evidence type="ECO:0000256" key="5">
    <source>
        <dbReference type="ARBA" id="ARBA00023204"/>
    </source>
</evidence>
<feature type="domain" description="DUF559" evidence="7">
    <location>
        <begin position="81"/>
        <end position="118"/>
    </location>
</feature>
<dbReference type="GO" id="GO:0004519">
    <property type="term" value="F:endonuclease activity"/>
    <property type="evidence" value="ECO:0007669"/>
    <property type="project" value="UniProtKB-KW"/>
</dbReference>
<keyword evidence="3" id="KW-0227">DNA damage</keyword>
<keyword evidence="1" id="KW-0540">Nuclease</keyword>
<dbReference type="Pfam" id="PF04480">
    <property type="entry name" value="DUF559"/>
    <property type="match status" value="1"/>
</dbReference>
<dbReference type="InterPro" id="IPR004603">
    <property type="entry name" value="DNA_mismatch_endonuc_vsr"/>
</dbReference>
<dbReference type="EMBL" id="JBFNXQ010000023">
    <property type="protein sequence ID" value="MEX5718582.1"/>
    <property type="molecule type" value="Genomic_DNA"/>
</dbReference>
<evidence type="ECO:0000259" key="7">
    <source>
        <dbReference type="Pfam" id="PF04480"/>
    </source>
</evidence>
<comment type="caution">
    <text evidence="8">The sequence shown here is derived from an EMBL/GenBank/DDBJ whole genome shotgun (WGS) entry which is preliminary data.</text>
</comment>
<evidence type="ECO:0000256" key="2">
    <source>
        <dbReference type="ARBA" id="ARBA00022759"/>
    </source>
</evidence>
<evidence type="ECO:0000313" key="8">
    <source>
        <dbReference type="EMBL" id="MEX5718582.1"/>
    </source>
</evidence>
<gene>
    <name evidence="8" type="ORF">ABQ292_09425</name>
</gene>
<keyword evidence="9" id="KW-1185">Reference proteome</keyword>
<keyword evidence="5" id="KW-0234">DNA repair</keyword>
<dbReference type="InterPro" id="IPR011335">
    <property type="entry name" value="Restrct_endonuc-II-like"/>
</dbReference>
<dbReference type="CDD" id="cd00221">
    <property type="entry name" value="Vsr"/>
    <property type="match status" value="1"/>
</dbReference>
<dbReference type="InterPro" id="IPR007569">
    <property type="entry name" value="DUF559"/>
</dbReference>
<evidence type="ECO:0000313" key="9">
    <source>
        <dbReference type="Proteomes" id="UP001560045"/>
    </source>
</evidence>